<dbReference type="Proteomes" id="UP001190700">
    <property type="component" value="Unassembled WGS sequence"/>
</dbReference>
<evidence type="ECO:0000313" key="3">
    <source>
        <dbReference type="Proteomes" id="UP001190700"/>
    </source>
</evidence>
<evidence type="ECO:0000256" key="1">
    <source>
        <dbReference type="SAM" id="MobiDB-lite"/>
    </source>
</evidence>
<evidence type="ECO:0000313" key="2">
    <source>
        <dbReference type="EMBL" id="KAK3289055.1"/>
    </source>
</evidence>
<gene>
    <name evidence="2" type="ORF">CYMTET_3494</name>
</gene>
<feature type="region of interest" description="Disordered" evidence="1">
    <location>
        <begin position="118"/>
        <end position="139"/>
    </location>
</feature>
<name>A0AAE0LLB3_9CHLO</name>
<organism evidence="2 3">
    <name type="scientific">Cymbomonas tetramitiformis</name>
    <dbReference type="NCBI Taxonomy" id="36881"/>
    <lineage>
        <taxon>Eukaryota</taxon>
        <taxon>Viridiplantae</taxon>
        <taxon>Chlorophyta</taxon>
        <taxon>Pyramimonadophyceae</taxon>
        <taxon>Pyramimonadales</taxon>
        <taxon>Pyramimonadaceae</taxon>
        <taxon>Cymbomonas</taxon>
    </lineage>
</organism>
<comment type="caution">
    <text evidence="2">The sequence shown here is derived from an EMBL/GenBank/DDBJ whole genome shotgun (WGS) entry which is preliminary data.</text>
</comment>
<proteinExistence type="predicted"/>
<accession>A0AAE0LLB3</accession>
<dbReference type="EMBL" id="LGRX02000245">
    <property type="protein sequence ID" value="KAK3289055.1"/>
    <property type="molecule type" value="Genomic_DNA"/>
</dbReference>
<keyword evidence="3" id="KW-1185">Reference proteome</keyword>
<sequence>MANSKGARAQEAAQAFLSGRFKEWTEGAPVSTRIDESTGRGYPTTFYANKKGVHHRAVGGSLFHREQQEVLGADRALSVHPRAVYWELRGKEEKARKTVAKAERVNLEVLSFGWKGHARKEGGAEEEEEEEGGTARGRGRVTSSLFWDKGPMTSDASFAAIQQVAEEKQQAAEVSEKRKREQAAKEMERSAKYYKLAEGAREKLGRELNHVLHSKLVKDELVSMLRGMGHTPATNTRKSDLENQLQELLGMPGRSGPWGYIV</sequence>
<reference evidence="2 3" key="1">
    <citation type="journal article" date="2015" name="Genome Biol. Evol.">
        <title>Comparative Genomics of a Bacterivorous Green Alga Reveals Evolutionary Causalities and Consequences of Phago-Mixotrophic Mode of Nutrition.</title>
        <authorList>
            <person name="Burns J.A."/>
            <person name="Paasch A."/>
            <person name="Narechania A."/>
            <person name="Kim E."/>
        </authorList>
    </citation>
    <scope>NUCLEOTIDE SEQUENCE [LARGE SCALE GENOMIC DNA]</scope>
    <source>
        <strain evidence="2 3">PLY_AMNH</strain>
    </source>
</reference>
<dbReference type="AlphaFoldDB" id="A0AAE0LLB3"/>
<protein>
    <submittedName>
        <fullName evidence="2">Uncharacterized protein</fullName>
    </submittedName>
</protein>